<evidence type="ECO:0000256" key="7">
    <source>
        <dbReference type="HAMAP-Rule" id="MF_02065"/>
    </source>
</evidence>
<protein>
    <recommendedName>
        <fullName evidence="7">Endolytic murein transglycosylase</fullName>
        <ecNumber evidence="7">4.2.2.29</ecNumber>
    </recommendedName>
    <alternativeName>
        <fullName evidence="7">Peptidoglycan lytic transglycosylase</fullName>
    </alternativeName>
    <alternativeName>
        <fullName evidence="7">Peptidoglycan polymerization terminase</fullName>
    </alternativeName>
</protein>
<dbReference type="EC" id="4.2.2.29" evidence="7"/>
<evidence type="ECO:0000256" key="5">
    <source>
        <dbReference type="ARBA" id="ARBA00023239"/>
    </source>
</evidence>
<keyword evidence="3 7" id="KW-1133">Transmembrane helix</keyword>
<evidence type="ECO:0000313" key="10">
    <source>
        <dbReference type="Proteomes" id="UP000241647"/>
    </source>
</evidence>
<dbReference type="RefSeq" id="WP_063024833.1">
    <property type="nucleotide sequence ID" value="NZ_PYHS01000005.1"/>
</dbReference>
<evidence type="ECO:0000256" key="2">
    <source>
        <dbReference type="ARBA" id="ARBA00022692"/>
    </source>
</evidence>
<keyword evidence="6 7" id="KW-0961">Cell wall biogenesis/degradation</keyword>
<accession>A0A2T2Z6U4</accession>
<dbReference type="GO" id="GO:0008932">
    <property type="term" value="F:lytic endotransglycosylase activity"/>
    <property type="evidence" value="ECO:0007669"/>
    <property type="project" value="UniProtKB-UniRule"/>
</dbReference>
<sequence>MSDRWSRAGERSRRRADEQQRRYRRGGAHRSATDEWDDYEDDDTAVIPRYVDEDEPAAHDADTAAGYDARYDHELADAGYADPDYADPEYADDYAEPGYERTGGSGHRYRRDEYDSETDIEPISDDEPEPAPTAARRGARASAASLQQAQRGSRRGSGGKSTGRAQARASGRPARSGSSGGRSRRTRVASRKAAERQRRRRNLLVLGCVFVVLFVVAGGYAGYKFIRSMGGPEDFDGPPGPLAVVQVHTGDTAEQIAQTMVERGVVRSSGAFYQAAVRNSGITSVQPGYYAVPTHSKGADAVAALLKKTSRVGNVVVSEGRRLHDSTDVNTGARNEGIYRKIADASCVGTGADKKCVTYEQLDAAGATADATALGVPAWAVDAVRKVPDRTRQLEGMIAAGTWDFDPSGTPEQILAQLVSESAAGYETTGLLQSGATNKLNPYQTLIAASLVEREALPQDMSKVARVIVNRLAVDQPLQLDSTVNYTLDRTEVATTDADRARKTPWNTYAMPGLPATPISSPSLDAMRAVENPAPGPWLYFVTVDKQGTTMFAESYSEHLRNIQRAQQSGILDSGR</sequence>
<feature type="compositionally biased region" description="Low complexity" evidence="8">
    <location>
        <begin position="162"/>
        <end position="177"/>
    </location>
</feature>
<gene>
    <name evidence="7" type="primary">mltG</name>
    <name evidence="9" type="ORF">C8259_12475</name>
</gene>
<dbReference type="GO" id="GO:0009252">
    <property type="term" value="P:peptidoglycan biosynthetic process"/>
    <property type="evidence" value="ECO:0007669"/>
    <property type="project" value="UniProtKB-UniRule"/>
</dbReference>
<dbReference type="EMBL" id="PYHS01000005">
    <property type="protein sequence ID" value="PSR63470.1"/>
    <property type="molecule type" value="Genomic_DNA"/>
</dbReference>
<feature type="compositionally biased region" description="Low complexity" evidence="8">
    <location>
        <begin position="134"/>
        <end position="151"/>
    </location>
</feature>
<dbReference type="HAMAP" id="MF_02065">
    <property type="entry name" value="MltG"/>
    <property type="match status" value="1"/>
</dbReference>
<feature type="region of interest" description="Disordered" evidence="8">
    <location>
        <begin position="1"/>
        <end position="196"/>
    </location>
</feature>
<dbReference type="Gene3D" id="3.30.160.60">
    <property type="entry name" value="Classic Zinc Finger"/>
    <property type="match status" value="1"/>
</dbReference>
<evidence type="ECO:0000256" key="6">
    <source>
        <dbReference type="ARBA" id="ARBA00023316"/>
    </source>
</evidence>
<evidence type="ECO:0000256" key="8">
    <source>
        <dbReference type="SAM" id="MobiDB-lite"/>
    </source>
</evidence>
<evidence type="ECO:0000313" key="9">
    <source>
        <dbReference type="EMBL" id="PSR63470.1"/>
    </source>
</evidence>
<name>A0A2T2Z6U4_9NOCA</name>
<organism evidence="9 10">
    <name type="scientific">Nocardia nova</name>
    <dbReference type="NCBI Taxonomy" id="37330"/>
    <lineage>
        <taxon>Bacteria</taxon>
        <taxon>Bacillati</taxon>
        <taxon>Actinomycetota</taxon>
        <taxon>Actinomycetes</taxon>
        <taxon>Mycobacteriales</taxon>
        <taxon>Nocardiaceae</taxon>
        <taxon>Nocardia</taxon>
    </lineage>
</organism>
<comment type="caution">
    <text evidence="9">The sequence shown here is derived from an EMBL/GenBank/DDBJ whole genome shotgun (WGS) entry which is preliminary data.</text>
</comment>
<comment type="function">
    <text evidence="7">Functions as a peptidoglycan terminase that cleaves nascent peptidoglycan strands endolytically to terminate their elongation.</text>
</comment>
<feature type="compositionally biased region" description="Acidic residues" evidence="8">
    <location>
        <begin position="84"/>
        <end position="95"/>
    </location>
</feature>
<feature type="compositionally biased region" description="Acidic residues" evidence="8">
    <location>
        <begin position="34"/>
        <end position="44"/>
    </location>
</feature>
<evidence type="ECO:0000256" key="3">
    <source>
        <dbReference type="ARBA" id="ARBA00022989"/>
    </source>
</evidence>
<reference evidence="9 10" key="1">
    <citation type="submission" date="2018-02" db="EMBL/GenBank/DDBJ databases">
        <title>8 Nocardia nova and 1 Nocardia cyriacigeorgica strain used for evolution to TMP-SMX.</title>
        <authorList>
            <person name="Mehta H."/>
            <person name="Weng J."/>
            <person name="Shamoo Y."/>
        </authorList>
    </citation>
    <scope>NUCLEOTIDE SEQUENCE [LARGE SCALE GENOMIC DNA]</scope>
    <source>
        <strain evidence="9 10">ATCC 33727</strain>
    </source>
</reference>
<dbReference type="PANTHER" id="PTHR30518:SF2">
    <property type="entry name" value="ENDOLYTIC MUREIN TRANSGLYCOSYLASE"/>
    <property type="match status" value="1"/>
</dbReference>
<feature type="compositionally biased region" description="Acidic residues" evidence="8">
    <location>
        <begin position="114"/>
        <end position="129"/>
    </location>
</feature>
<proteinExistence type="inferred from homology"/>
<feature type="site" description="Important for catalytic activity" evidence="7">
    <location>
        <position position="455"/>
    </location>
</feature>
<feature type="compositionally biased region" description="Basic and acidic residues" evidence="8">
    <location>
        <begin position="1"/>
        <end position="21"/>
    </location>
</feature>
<dbReference type="Proteomes" id="UP000241647">
    <property type="component" value="Unassembled WGS sequence"/>
</dbReference>
<keyword evidence="5 7" id="KW-0456">Lyase</keyword>
<keyword evidence="2 7" id="KW-0812">Transmembrane</keyword>
<evidence type="ECO:0000256" key="4">
    <source>
        <dbReference type="ARBA" id="ARBA00023136"/>
    </source>
</evidence>
<dbReference type="Gene3D" id="3.30.1490.480">
    <property type="entry name" value="Endolytic murein transglycosylase"/>
    <property type="match status" value="1"/>
</dbReference>
<feature type="transmembrane region" description="Helical" evidence="7">
    <location>
        <begin position="203"/>
        <end position="223"/>
    </location>
</feature>
<evidence type="ECO:0000256" key="1">
    <source>
        <dbReference type="ARBA" id="ARBA00022475"/>
    </source>
</evidence>
<comment type="subcellular location">
    <subcellularLocation>
        <location evidence="7">Cell membrane</location>
        <topology evidence="7">Single-pass membrane protein</topology>
    </subcellularLocation>
</comment>
<dbReference type="Pfam" id="PF02618">
    <property type="entry name" value="YceG"/>
    <property type="match status" value="1"/>
</dbReference>
<dbReference type="InterPro" id="IPR003770">
    <property type="entry name" value="MLTG-like"/>
</dbReference>
<comment type="similarity">
    <text evidence="7">Belongs to the transglycosylase MltG family.</text>
</comment>
<keyword evidence="4 7" id="KW-0472">Membrane</keyword>
<dbReference type="GO" id="GO:0071555">
    <property type="term" value="P:cell wall organization"/>
    <property type="evidence" value="ECO:0007669"/>
    <property type="project" value="UniProtKB-KW"/>
</dbReference>
<keyword evidence="1 7" id="KW-1003">Cell membrane</keyword>
<comment type="catalytic activity">
    <reaction evidence="7">
        <text>a peptidoglycan chain = a peptidoglycan chain with N-acetyl-1,6-anhydromuramyl-[peptide] at the reducing end + a peptidoglycan chain with N-acetylglucosamine at the non-reducing end.</text>
        <dbReference type="EC" id="4.2.2.29"/>
    </reaction>
</comment>
<dbReference type="GO" id="GO:0005886">
    <property type="term" value="C:plasma membrane"/>
    <property type="evidence" value="ECO:0007669"/>
    <property type="project" value="UniProtKB-SubCell"/>
</dbReference>
<dbReference type="AlphaFoldDB" id="A0A2T2Z6U4"/>
<dbReference type="PANTHER" id="PTHR30518">
    <property type="entry name" value="ENDOLYTIC MUREIN TRANSGLYCOSYLASE"/>
    <property type="match status" value="1"/>
</dbReference>